<gene>
    <name evidence="2" type="ORF">SAMN05444008_104171</name>
</gene>
<feature type="region of interest" description="Disordered" evidence="1">
    <location>
        <begin position="1"/>
        <end position="66"/>
    </location>
</feature>
<evidence type="ECO:0000313" key="3">
    <source>
        <dbReference type="Proteomes" id="UP000184368"/>
    </source>
</evidence>
<protein>
    <submittedName>
        <fullName evidence="2">Uncharacterized protein</fullName>
    </submittedName>
</protein>
<sequence length="66" mass="7359">MKEEQNNQHQENRHGDPSQGRQGIDKAPGEETPTNPVQFEQDAFKGKKVDADPEQESDKPAGQESI</sequence>
<keyword evidence="3" id="KW-1185">Reference proteome</keyword>
<accession>A0A1M4Y6V2</accession>
<dbReference type="OrthoDB" id="680457at2"/>
<feature type="compositionally biased region" description="Basic and acidic residues" evidence="1">
    <location>
        <begin position="1"/>
        <end position="16"/>
    </location>
</feature>
<organism evidence="2 3">
    <name type="scientific">Cnuella takakiae</name>
    <dbReference type="NCBI Taxonomy" id="1302690"/>
    <lineage>
        <taxon>Bacteria</taxon>
        <taxon>Pseudomonadati</taxon>
        <taxon>Bacteroidota</taxon>
        <taxon>Chitinophagia</taxon>
        <taxon>Chitinophagales</taxon>
        <taxon>Chitinophagaceae</taxon>
        <taxon>Cnuella</taxon>
    </lineage>
</organism>
<dbReference type="EMBL" id="FQUO01000004">
    <property type="protein sequence ID" value="SHF01303.1"/>
    <property type="molecule type" value="Genomic_DNA"/>
</dbReference>
<name>A0A1M4Y6V2_9BACT</name>
<dbReference type="RefSeq" id="WP_073041324.1">
    <property type="nucleotide sequence ID" value="NZ_FQUO01000004.1"/>
</dbReference>
<feature type="compositionally biased region" description="Basic and acidic residues" evidence="1">
    <location>
        <begin position="42"/>
        <end position="66"/>
    </location>
</feature>
<evidence type="ECO:0000256" key="1">
    <source>
        <dbReference type="SAM" id="MobiDB-lite"/>
    </source>
</evidence>
<reference evidence="2 3" key="1">
    <citation type="submission" date="2016-11" db="EMBL/GenBank/DDBJ databases">
        <authorList>
            <person name="Jaros S."/>
            <person name="Januszkiewicz K."/>
            <person name="Wedrychowicz H."/>
        </authorList>
    </citation>
    <scope>NUCLEOTIDE SEQUENCE [LARGE SCALE GENOMIC DNA]</scope>
    <source>
        <strain evidence="2 3">DSM 26897</strain>
    </source>
</reference>
<dbReference type="STRING" id="1302690.BUE76_15035"/>
<dbReference type="AlphaFoldDB" id="A0A1M4Y6V2"/>
<proteinExistence type="predicted"/>
<dbReference type="Proteomes" id="UP000184368">
    <property type="component" value="Unassembled WGS sequence"/>
</dbReference>
<evidence type="ECO:0000313" key="2">
    <source>
        <dbReference type="EMBL" id="SHF01303.1"/>
    </source>
</evidence>